<organism evidence="1 2">
    <name type="scientific">Virgibacillus halodenitrificans</name>
    <name type="common">Bacillus halodenitrificans</name>
    <dbReference type="NCBI Taxonomy" id="1482"/>
    <lineage>
        <taxon>Bacteria</taxon>
        <taxon>Bacillati</taxon>
        <taxon>Bacillota</taxon>
        <taxon>Bacilli</taxon>
        <taxon>Bacillales</taxon>
        <taxon>Bacillaceae</taxon>
        <taxon>Virgibacillus</taxon>
    </lineage>
</organism>
<reference evidence="1 2" key="1">
    <citation type="submission" date="2016-11" db="EMBL/GenBank/DDBJ databases">
        <title>Complete genome sequencing of Virgibacillus halodenitrificans PDB-F2.</title>
        <authorList>
            <person name="Sun Z."/>
            <person name="Zhou Y."/>
            <person name="Li H."/>
        </authorList>
    </citation>
    <scope>NUCLEOTIDE SEQUENCE [LARGE SCALE GENOMIC DNA]</scope>
    <source>
        <strain evidence="1 2">PDB-F2</strain>
    </source>
</reference>
<accession>A0AAC9J1E2</accession>
<dbReference type="Proteomes" id="UP000182945">
    <property type="component" value="Chromosome"/>
</dbReference>
<evidence type="ECO:0000313" key="2">
    <source>
        <dbReference type="Proteomes" id="UP000182945"/>
    </source>
</evidence>
<evidence type="ECO:0008006" key="3">
    <source>
        <dbReference type="Google" id="ProtNLM"/>
    </source>
</evidence>
<dbReference type="KEGG" id="vhl:BME96_15015"/>
<protein>
    <recommendedName>
        <fullName evidence="3">DUF3006 family protein</fullName>
    </recommendedName>
</protein>
<sequence>MKKYIVDNFVGDTVILLDQENERVTKEIDMGKLPLDVQQGDLVVEDDRNGVMNYRTLIGESEKAAEDTKDVAKHMHEE</sequence>
<gene>
    <name evidence="1" type="ORF">BME96_15015</name>
</gene>
<dbReference type="RefSeq" id="WP_071649469.1">
    <property type="nucleotide sequence ID" value="NZ_CP017962.1"/>
</dbReference>
<name>A0AAC9J1E2_VIRHA</name>
<evidence type="ECO:0000313" key="1">
    <source>
        <dbReference type="EMBL" id="APC49423.1"/>
    </source>
</evidence>
<dbReference type="AlphaFoldDB" id="A0AAC9J1E2"/>
<proteinExistence type="predicted"/>
<dbReference type="GeneID" id="71515720"/>
<dbReference type="EMBL" id="CP017962">
    <property type="protein sequence ID" value="APC49423.1"/>
    <property type="molecule type" value="Genomic_DNA"/>
</dbReference>